<dbReference type="EMBL" id="JBHSAY010000015">
    <property type="protein sequence ID" value="MFC4134428.1"/>
    <property type="molecule type" value="Genomic_DNA"/>
</dbReference>
<evidence type="ECO:0000256" key="4">
    <source>
        <dbReference type="ARBA" id="ARBA00022833"/>
    </source>
</evidence>
<dbReference type="InterPro" id="IPR013154">
    <property type="entry name" value="ADH-like_N"/>
</dbReference>
<dbReference type="PROSITE" id="PS00059">
    <property type="entry name" value="ADH_ZINC"/>
    <property type="match status" value="1"/>
</dbReference>
<evidence type="ECO:0000256" key="3">
    <source>
        <dbReference type="ARBA" id="ARBA00022723"/>
    </source>
</evidence>
<evidence type="ECO:0000313" key="9">
    <source>
        <dbReference type="Proteomes" id="UP001595816"/>
    </source>
</evidence>
<evidence type="ECO:0000256" key="6">
    <source>
        <dbReference type="RuleBase" id="RU361277"/>
    </source>
</evidence>
<dbReference type="PANTHER" id="PTHR43350">
    <property type="entry name" value="NAD-DEPENDENT ALCOHOL DEHYDROGENASE"/>
    <property type="match status" value="1"/>
</dbReference>
<keyword evidence="3 6" id="KW-0479">Metal-binding</keyword>
<name>A0ABV8LVG0_9ACTN</name>
<dbReference type="Proteomes" id="UP001595816">
    <property type="component" value="Unassembled WGS sequence"/>
</dbReference>
<evidence type="ECO:0000259" key="7">
    <source>
        <dbReference type="SMART" id="SM00829"/>
    </source>
</evidence>
<evidence type="ECO:0000256" key="2">
    <source>
        <dbReference type="ARBA" id="ARBA00008072"/>
    </source>
</evidence>
<keyword evidence="4 6" id="KW-0862">Zinc</keyword>
<reference evidence="9" key="1">
    <citation type="journal article" date="2019" name="Int. J. Syst. Evol. Microbiol.">
        <title>The Global Catalogue of Microorganisms (GCM) 10K type strain sequencing project: providing services to taxonomists for standard genome sequencing and annotation.</title>
        <authorList>
            <consortium name="The Broad Institute Genomics Platform"/>
            <consortium name="The Broad Institute Genome Sequencing Center for Infectious Disease"/>
            <person name="Wu L."/>
            <person name="Ma J."/>
        </authorList>
    </citation>
    <scope>NUCLEOTIDE SEQUENCE [LARGE SCALE GENOMIC DNA]</scope>
    <source>
        <strain evidence="9">CGMCC 4.7289</strain>
    </source>
</reference>
<dbReference type="RefSeq" id="WP_253761416.1">
    <property type="nucleotide sequence ID" value="NZ_JAMZDZ010000001.1"/>
</dbReference>
<comment type="caution">
    <text evidence="8">The sequence shown here is derived from an EMBL/GenBank/DDBJ whole genome shotgun (WGS) entry which is preliminary data.</text>
</comment>
<dbReference type="Gene3D" id="3.40.50.720">
    <property type="entry name" value="NAD(P)-binding Rossmann-like Domain"/>
    <property type="match status" value="1"/>
</dbReference>
<feature type="domain" description="Enoyl reductase (ER)" evidence="7">
    <location>
        <begin position="8"/>
        <end position="354"/>
    </location>
</feature>
<accession>A0ABV8LVG0</accession>
<dbReference type="InterPro" id="IPR002328">
    <property type="entry name" value="ADH_Zn_CS"/>
</dbReference>
<gene>
    <name evidence="8" type="ORF">ACFOZ4_27770</name>
</gene>
<dbReference type="SUPFAM" id="SSF51735">
    <property type="entry name" value="NAD(P)-binding Rossmann-fold domains"/>
    <property type="match status" value="1"/>
</dbReference>
<dbReference type="SMART" id="SM00829">
    <property type="entry name" value="PKS_ER"/>
    <property type="match status" value="1"/>
</dbReference>
<dbReference type="InterPro" id="IPR011032">
    <property type="entry name" value="GroES-like_sf"/>
</dbReference>
<proteinExistence type="inferred from homology"/>
<dbReference type="Pfam" id="PF00107">
    <property type="entry name" value="ADH_zinc_N"/>
    <property type="match status" value="1"/>
</dbReference>
<dbReference type="PANTHER" id="PTHR43350:SF21">
    <property type="entry name" value="S-NITROSOMYCOTHIOL REDUCTASE MSCR"/>
    <property type="match status" value="1"/>
</dbReference>
<organism evidence="8 9">
    <name type="scientific">Hamadaea flava</name>
    <dbReference type="NCBI Taxonomy" id="1742688"/>
    <lineage>
        <taxon>Bacteria</taxon>
        <taxon>Bacillati</taxon>
        <taxon>Actinomycetota</taxon>
        <taxon>Actinomycetes</taxon>
        <taxon>Micromonosporales</taxon>
        <taxon>Micromonosporaceae</taxon>
        <taxon>Hamadaea</taxon>
    </lineage>
</organism>
<comment type="similarity">
    <text evidence="2 6">Belongs to the zinc-containing alcohol dehydrogenase family.</text>
</comment>
<evidence type="ECO:0000313" key="8">
    <source>
        <dbReference type="EMBL" id="MFC4134428.1"/>
    </source>
</evidence>
<keyword evidence="5" id="KW-0560">Oxidoreductase</keyword>
<dbReference type="InterPro" id="IPR013149">
    <property type="entry name" value="ADH-like_C"/>
</dbReference>
<dbReference type="Pfam" id="PF08240">
    <property type="entry name" value="ADH_N"/>
    <property type="match status" value="1"/>
</dbReference>
<keyword evidence="9" id="KW-1185">Reference proteome</keyword>
<sequence>MTRAVVFRDQITVEEITLPEVGPGLARVRVTAAGVCHTDLSMINGTLAPTFPLVLGHEAAGVVEEVGPGVTRAKPGDHVVLNWSPACRTCWYCTHGEPWICETSGIPSFPGGFAGDGTPLNLTLGLGSFAEQVVVREEALIGVPEGVPAEQAALLGCAALTGVGAVQNTAGVRAGDSVVVLGLGGVGLSVVLAARAAGADPVIAVDLTEAKRSLALAAGATDFLLSDDALIKAIRVRTGGRGADHAFECVGRSASITAAWKSTRRGGRVTVVGIGKRDDVVGLSALDIFHSARTLRSSVYGSADPDRDLPGLAAAVLAGELDLRPLISHRIGLDEVPTALERLGRGEGARSVVLF</sequence>
<dbReference type="InterPro" id="IPR036291">
    <property type="entry name" value="NAD(P)-bd_dom_sf"/>
</dbReference>
<comment type="cofactor">
    <cofactor evidence="1 6">
        <name>Zn(2+)</name>
        <dbReference type="ChEBI" id="CHEBI:29105"/>
    </cofactor>
</comment>
<dbReference type="InterPro" id="IPR020843">
    <property type="entry name" value="ER"/>
</dbReference>
<dbReference type="Gene3D" id="3.90.180.10">
    <property type="entry name" value="Medium-chain alcohol dehydrogenases, catalytic domain"/>
    <property type="match status" value="1"/>
</dbReference>
<evidence type="ECO:0000256" key="1">
    <source>
        <dbReference type="ARBA" id="ARBA00001947"/>
    </source>
</evidence>
<protein>
    <submittedName>
        <fullName evidence="8">Alcohol dehydrogenase catalytic domain-containing protein</fullName>
    </submittedName>
</protein>
<evidence type="ECO:0000256" key="5">
    <source>
        <dbReference type="ARBA" id="ARBA00023002"/>
    </source>
</evidence>
<dbReference type="SUPFAM" id="SSF50129">
    <property type="entry name" value="GroES-like"/>
    <property type="match status" value="2"/>
</dbReference>